<dbReference type="InterPro" id="IPR036770">
    <property type="entry name" value="Ankyrin_rpt-contain_sf"/>
</dbReference>
<dbReference type="Gene3D" id="1.25.40.20">
    <property type="entry name" value="Ankyrin repeat-containing domain"/>
    <property type="match status" value="2"/>
</dbReference>
<dbReference type="VEuPathDB" id="TrichDB:TVAGG3_0061780"/>
<organism evidence="4 5">
    <name type="scientific">Trichomonas vaginalis (strain ATCC PRA-98 / G3)</name>
    <dbReference type="NCBI Taxonomy" id="412133"/>
    <lineage>
        <taxon>Eukaryota</taxon>
        <taxon>Metamonada</taxon>
        <taxon>Parabasalia</taxon>
        <taxon>Trichomonadida</taxon>
        <taxon>Trichomonadidae</taxon>
        <taxon>Trichomonas</taxon>
    </lineage>
</organism>
<dbReference type="KEGG" id="tva:4766737"/>
<dbReference type="RefSeq" id="XP_001321052.1">
    <property type="nucleotide sequence ID" value="XM_001321017.1"/>
</dbReference>
<dbReference type="InParanoid" id="A2EEW3"/>
<sequence length="206" mass="22889">MDTKVQEAWTAVQYDRLEVLKSLITSSIVSPNASTYSSTNHIQTLLMCAAAHGSIECAQFLLDKGAKVDNKNFAGYTALHWAAYTGRTETIDLLANKGANLEARTEDGKTPLHIAAQRGHLEFIKAFLKLSTDDRPIDINSVASNGWNALFFAVMANQQDVAEYLVKQGIDKDSPDAENKTVDAFAEKYHRFWLKSLLHHEDSSQQ</sequence>
<dbReference type="SUPFAM" id="SSF48403">
    <property type="entry name" value="Ankyrin repeat"/>
    <property type="match status" value="1"/>
</dbReference>
<dbReference type="AlphaFoldDB" id="A2EEW3"/>
<protein>
    <submittedName>
        <fullName evidence="4">Uncharacterized protein</fullName>
    </submittedName>
</protein>
<evidence type="ECO:0000256" key="1">
    <source>
        <dbReference type="ARBA" id="ARBA00022737"/>
    </source>
</evidence>
<proteinExistence type="predicted"/>
<accession>A2EEW3</accession>
<feature type="repeat" description="ANK" evidence="3">
    <location>
        <begin position="41"/>
        <end position="73"/>
    </location>
</feature>
<evidence type="ECO:0000313" key="5">
    <source>
        <dbReference type="Proteomes" id="UP000001542"/>
    </source>
</evidence>
<dbReference type="Pfam" id="PF12796">
    <property type="entry name" value="Ank_2"/>
    <property type="match status" value="1"/>
</dbReference>
<keyword evidence="2 3" id="KW-0040">ANK repeat</keyword>
<keyword evidence="5" id="KW-1185">Reference proteome</keyword>
<dbReference type="InterPro" id="IPR002110">
    <property type="entry name" value="Ankyrin_rpt"/>
</dbReference>
<dbReference type="STRING" id="5722.A2EEW3"/>
<dbReference type="PROSITE" id="PS50088">
    <property type="entry name" value="ANK_REPEAT"/>
    <property type="match status" value="4"/>
</dbReference>
<evidence type="ECO:0000256" key="3">
    <source>
        <dbReference type="PROSITE-ProRule" id="PRU00023"/>
    </source>
</evidence>
<dbReference type="PANTHER" id="PTHR24193:SF121">
    <property type="entry name" value="ADA2A-CONTAINING COMPLEX COMPONENT 3, ISOFORM D"/>
    <property type="match status" value="1"/>
</dbReference>
<evidence type="ECO:0000313" key="4">
    <source>
        <dbReference type="EMBL" id="EAY08829.1"/>
    </source>
</evidence>
<dbReference type="Proteomes" id="UP000001542">
    <property type="component" value="Unassembled WGS sequence"/>
</dbReference>
<gene>
    <name evidence="4" type="ORF">TVAG_213380</name>
</gene>
<keyword evidence="1" id="KW-0677">Repeat</keyword>
<reference evidence="4" key="1">
    <citation type="submission" date="2006-10" db="EMBL/GenBank/DDBJ databases">
        <authorList>
            <person name="Amadeo P."/>
            <person name="Zhao Q."/>
            <person name="Wortman J."/>
            <person name="Fraser-Liggett C."/>
            <person name="Carlton J."/>
        </authorList>
    </citation>
    <scope>NUCLEOTIDE SEQUENCE</scope>
    <source>
        <strain evidence="4">G3</strain>
    </source>
</reference>
<dbReference type="SMART" id="SM00248">
    <property type="entry name" value="ANK"/>
    <property type="match status" value="4"/>
</dbReference>
<name>A2EEW3_TRIV3</name>
<dbReference type="Pfam" id="PF00023">
    <property type="entry name" value="Ank"/>
    <property type="match status" value="2"/>
</dbReference>
<dbReference type="PROSITE" id="PS50297">
    <property type="entry name" value="ANK_REP_REGION"/>
    <property type="match status" value="2"/>
</dbReference>
<evidence type="ECO:0000256" key="2">
    <source>
        <dbReference type="ARBA" id="ARBA00023043"/>
    </source>
</evidence>
<dbReference type="VEuPathDB" id="TrichDB:TVAG_213380"/>
<feature type="repeat" description="ANK" evidence="3">
    <location>
        <begin position="74"/>
        <end position="106"/>
    </location>
</feature>
<dbReference type="OrthoDB" id="539213at2759"/>
<dbReference type="SMR" id="A2EEW3"/>
<reference evidence="4" key="2">
    <citation type="journal article" date="2007" name="Science">
        <title>Draft genome sequence of the sexually transmitted pathogen Trichomonas vaginalis.</title>
        <authorList>
            <person name="Carlton J.M."/>
            <person name="Hirt R.P."/>
            <person name="Silva J.C."/>
            <person name="Delcher A.L."/>
            <person name="Schatz M."/>
            <person name="Zhao Q."/>
            <person name="Wortman J.R."/>
            <person name="Bidwell S.L."/>
            <person name="Alsmark U.C.M."/>
            <person name="Besteiro S."/>
            <person name="Sicheritz-Ponten T."/>
            <person name="Noel C.J."/>
            <person name="Dacks J.B."/>
            <person name="Foster P.G."/>
            <person name="Simillion C."/>
            <person name="Van de Peer Y."/>
            <person name="Miranda-Saavedra D."/>
            <person name="Barton G.J."/>
            <person name="Westrop G.D."/>
            <person name="Mueller S."/>
            <person name="Dessi D."/>
            <person name="Fiori P.L."/>
            <person name="Ren Q."/>
            <person name="Paulsen I."/>
            <person name="Zhang H."/>
            <person name="Bastida-Corcuera F.D."/>
            <person name="Simoes-Barbosa A."/>
            <person name="Brown M.T."/>
            <person name="Hayes R.D."/>
            <person name="Mukherjee M."/>
            <person name="Okumura C.Y."/>
            <person name="Schneider R."/>
            <person name="Smith A.J."/>
            <person name="Vanacova S."/>
            <person name="Villalvazo M."/>
            <person name="Haas B.J."/>
            <person name="Pertea M."/>
            <person name="Feldblyum T.V."/>
            <person name="Utterback T.R."/>
            <person name="Shu C.L."/>
            <person name="Osoegawa K."/>
            <person name="de Jong P.J."/>
            <person name="Hrdy I."/>
            <person name="Horvathova L."/>
            <person name="Zubacova Z."/>
            <person name="Dolezal P."/>
            <person name="Malik S.B."/>
            <person name="Logsdon J.M. Jr."/>
            <person name="Henze K."/>
            <person name="Gupta A."/>
            <person name="Wang C.C."/>
            <person name="Dunne R.L."/>
            <person name="Upcroft J.A."/>
            <person name="Upcroft P."/>
            <person name="White O."/>
            <person name="Salzberg S.L."/>
            <person name="Tang P."/>
            <person name="Chiu C.-H."/>
            <person name="Lee Y.-S."/>
            <person name="Embley T.M."/>
            <person name="Coombs G.H."/>
            <person name="Mottram J.C."/>
            <person name="Tachezy J."/>
            <person name="Fraser-Liggett C.M."/>
            <person name="Johnson P.J."/>
        </authorList>
    </citation>
    <scope>NUCLEOTIDE SEQUENCE [LARGE SCALE GENOMIC DNA]</scope>
    <source>
        <strain evidence="4">G3</strain>
    </source>
</reference>
<dbReference type="PRINTS" id="PR01415">
    <property type="entry name" value="ANKYRIN"/>
</dbReference>
<dbReference type="eggNOG" id="KOG4177">
    <property type="taxonomic scope" value="Eukaryota"/>
</dbReference>
<dbReference type="EMBL" id="DS113370">
    <property type="protein sequence ID" value="EAY08829.1"/>
    <property type="molecule type" value="Genomic_DNA"/>
</dbReference>
<dbReference type="InterPro" id="IPR050663">
    <property type="entry name" value="Ankyrin-SOCS_Box"/>
</dbReference>
<dbReference type="PANTHER" id="PTHR24193">
    <property type="entry name" value="ANKYRIN REPEAT PROTEIN"/>
    <property type="match status" value="1"/>
</dbReference>
<feature type="repeat" description="ANK" evidence="3">
    <location>
        <begin position="145"/>
        <end position="177"/>
    </location>
</feature>
<feature type="repeat" description="ANK" evidence="3">
    <location>
        <begin position="107"/>
        <end position="139"/>
    </location>
</feature>